<feature type="domain" description="R13L1/DRL21-like LRR repeat region" evidence="9">
    <location>
        <begin position="717"/>
        <end position="852"/>
    </location>
</feature>
<dbReference type="EMBL" id="GFAY01000707">
    <property type="protein sequence ID" value="JAV44943.1"/>
    <property type="molecule type" value="Transcribed_RNA"/>
</dbReference>
<evidence type="ECO:0000259" key="9">
    <source>
        <dbReference type="Pfam" id="PF25019"/>
    </source>
</evidence>
<proteinExistence type="predicted"/>
<dbReference type="Pfam" id="PF18052">
    <property type="entry name" value="Rx_N"/>
    <property type="match status" value="1"/>
</dbReference>
<dbReference type="PRINTS" id="PR00364">
    <property type="entry name" value="DISEASERSIST"/>
</dbReference>
<evidence type="ECO:0000259" key="7">
    <source>
        <dbReference type="Pfam" id="PF18052"/>
    </source>
</evidence>
<dbReference type="Pfam" id="PF25019">
    <property type="entry name" value="LRR_R13L1-DRL21"/>
    <property type="match status" value="1"/>
</dbReference>
<dbReference type="InterPro" id="IPR032675">
    <property type="entry name" value="LRR_dom_sf"/>
</dbReference>
<keyword evidence="4" id="KW-0611">Plant defense</keyword>
<dbReference type="InterPro" id="IPR041118">
    <property type="entry name" value="Rx_N"/>
</dbReference>
<reference evidence="10" key="1">
    <citation type="submission" date="2016-12" db="EMBL/GenBank/DDBJ databases">
        <title>Transcriptomic, proteomic, and metabolomic analysis of Citrus limon response to graft inoculation by Candidatus Liberibacter asiaticus.</title>
        <authorList>
            <person name="Ramsey J."/>
            <person name="Chin E."/>
            <person name="Chavez J."/>
            <person name="Saha S."/>
            <person name="Mischuk D."/>
            <person name="Mahoney J."/>
            <person name="Mohr J."/>
            <person name="Robison F."/>
            <person name="Godfrey K."/>
            <person name="Levesque C."/>
            <person name="Foster L."/>
            <person name="Xu Y."/>
            <person name="Strickler S."/>
            <person name="Fernandez-Pozo N."/>
            <person name="Polek M.L."/>
            <person name="Giovannoni J."/>
            <person name="Mueller L.A."/>
            <person name="Slupsky C."/>
            <person name="Bruce J."/>
            <person name="Cilia M."/>
        </authorList>
    </citation>
    <scope>NUCLEOTIDE SEQUENCE</scope>
</reference>
<dbReference type="GO" id="GO:0005524">
    <property type="term" value="F:ATP binding"/>
    <property type="evidence" value="ECO:0007669"/>
    <property type="project" value="UniProtKB-KW"/>
</dbReference>
<dbReference type="FunFam" id="1.10.10.10:FF:000322">
    <property type="entry name" value="Probable disease resistance protein At1g63360"/>
    <property type="match status" value="1"/>
</dbReference>
<dbReference type="Gene3D" id="1.10.8.430">
    <property type="entry name" value="Helical domain of apoptotic protease-activating factors"/>
    <property type="match status" value="1"/>
</dbReference>
<evidence type="ECO:0000256" key="3">
    <source>
        <dbReference type="ARBA" id="ARBA00022741"/>
    </source>
</evidence>
<dbReference type="Gene3D" id="1.20.5.4130">
    <property type="match status" value="1"/>
</dbReference>
<evidence type="ECO:0000259" key="6">
    <source>
        <dbReference type="Pfam" id="PF00931"/>
    </source>
</evidence>
<organism evidence="10">
    <name type="scientific">Citrus limon</name>
    <name type="common">Lemon</name>
    <name type="synonym">Citrus medica var. limon</name>
    <dbReference type="NCBI Taxonomy" id="2708"/>
    <lineage>
        <taxon>Eukaryota</taxon>
        <taxon>Viridiplantae</taxon>
        <taxon>Streptophyta</taxon>
        <taxon>Embryophyta</taxon>
        <taxon>Tracheophyta</taxon>
        <taxon>Spermatophyta</taxon>
        <taxon>Magnoliopsida</taxon>
        <taxon>eudicotyledons</taxon>
        <taxon>Gunneridae</taxon>
        <taxon>Pentapetalae</taxon>
        <taxon>rosids</taxon>
        <taxon>malvids</taxon>
        <taxon>Sapindales</taxon>
        <taxon>Rutaceae</taxon>
        <taxon>Aurantioideae</taxon>
        <taxon>Citrus</taxon>
    </lineage>
</organism>
<keyword evidence="2" id="KW-0677">Repeat</keyword>
<evidence type="ECO:0000256" key="2">
    <source>
        <dbReference type="ARBA" id="ARBA00022737"/>
    </source>
</evidence>
<protein>
    <submittedName>
        <fullName evidence="10">NB-ARC domain-containing disease resistance protein</fullName>
    </submittedName>
</protein>
<dbReference type="Gene3D" id="1.10.10.10">
    <property type="entry name" value="Winged helix-like DNA-binding domain superfamily/Winged helix DNA-binding domain"/>
    <property type="match status" value="1"/>
</dbReference>
<keyword evidence="3" id="KW-0547">Nucleotide-binding</keyword>
<dbReference type="Pfam" id="PF23559">
    <property type="entry name" value="WHD_DRP"/>
    <property type="match status" value="1"/>
</dbReference>
<dbReference type="Pfam" id="PF00931">
    <property type="entry name" value="NB-ARC"/>
    <property type="match status" value="1"/>
</dbReference>
<dbReference type="InterPro" id="IPR002182">
    <property type="entry name" value="NB-ARC"/>
</dbReference>
<name>A0A1S8ABT2_CITLI</name>
<dbReference type="AlphaFoldDB" id="A0A1S8ABT2"/>
<accession>A0A1S8ABT2</accession>
<dbReference type="Gene3D" id="3.80.10.10">
    <property type="entry name" value="Ribonuclease Inhibitor"/>
    <property type="match status" value="2"/>
</dbReference>
<dbReference type="FunFam" id="3.40.50.300:FF:001091">
    <property type="entry name" value="Probable disease resistance protein At1g61300"/>
    <property type="match status" value="1"/>
</dbReference>
<evidence type="ECO:0000256" key="1">
    <source>
        <dbReference type="ARBA" id="ARBA00022614"/>
    </source>
</evidence>
<dbReference type="SUPFAM" id="SSF52540">
    <property type="entry name" value="P-loop containing nucleoside triphosphate hydrolases"/>
    <property type="match status" value="1"/>
</dbReference>
<evidence type="ECO:0000256" key="4">
    <source>
        <dbReference type="ARBA" id="ARBA00022821"/>
    </source>
</evidence>
<dbReference type="SUPFAM" id="SSF52058">
    <property type="entry name" value="L domain-like"/>
    <property type="match status" value="1"/>
</dbReference>
<feature type="domain" description="Disease resistance protein winged helix" evidence="8">
    <location>
        <begin position="442"/>
        <end position="513"/>
    </location>
</feature>
<dbReference type="InterPro" id="IPR058922">
    <property type="entry name" value="WHD_DRP"/>
</dbReference>
<sequence>MVDAIISPLLEQLTSMAVDEGKEQVRLVTGVGKEAEKLTAKLQTIQAVLHDAEKKQIKEETVRLWLDRLRCACYDMEDVLGEWNTATLKLQINGVDDHENEALVPKKKVCSFFPAASCFGCKPIFLRRRIALKVKDINETLDDIAKQKDVFGFAVNVIKSNERADQRVPSISSIDESEIFGRETQKNELVNRLLCESNEEQKGPCVISLVGMGGIGKTTLAQLAYNNDDVKKHFEKRIWVSVSDPFDVFRIARAIIEALKPGSAKDLVEFESLMQHVQGCVEGKKFLLVLDDVWNKDDSKWEPFYNCLKNGFHGSKILITTRDETTAHIMKSTDIIPIAVLFEKECWSIFESIAFFGKSMEGCENLKKIGREIVGKCKGLPLAVKTIGSLLRSKNTEEEWKNILKSEIWDHEVVERGLLAPLLLSYNELPSKVKHCFSYCAVFPKDLEIRKYKLIELWMAQGYLNEKGNKEMEDIGEEYFNILASSSFFQEFERDGDGKVYECKMHDLVHDLAQFICRNECLTVKIHGGQESIMSSFEQKKVLHLMLTIDGGTSVPIAIWDNVWNNVKRMRRLRSLLVEGGDYSWSSKVLPQLFDKLTCLRALTLERHGGYNCIKEIPTNIEKLIHLKYLSLCGQMEIKKLPETLCELYNLERLNVSCCQNLRELPQGIGKLRKLMYLHNGGTESLRYLPVGIGELITLREVREFVVGGGYDGACSLESLKKLNLRRQCSIRGLGGVSDAGEARRAELEKKKYLFDLELDFDHIRGGDEEQAGRRENEEDEDERLLEALGPPPNLKELQISEYRGRRNVVPINWITSLTNLRVLSIYESRNCEHLPPLGKLQSLEDLDIQGMDSVKRVGNEFLGVESDTDGSSVIAFPKLKLLRFWGMSELEEWDFVTAIKGEIIIMPRLSSLTIWNCRKLKALPDHLLQKTTLQELRISGCPILEERCRKETGEDWPNIRHILKISAESARLQLVNYNHPRPRPIN</sequence>
<dbReference type="Gene3D" id="3.40.50.300">
    <property type="entry name" value="P-loop containing nucleotide triphosphate hydrolases"/>
    <property type="match status" value="1"/>
</dbReference>
<dbReference type="PANTHER" id="PTHR36766">
    <property type="entry name" value="PLANT BROAD-SPECTRUM MILDEW RESISTANCE PROTEIN RPW8"/>
    <property type="match status" value="1"/>
</dbReference>
<dbReference type="InterPro" id="IPR027417">
    <property type="entry name" value="P-loop_NTPase"/>
</dbReference>
<dbReference type="GO" id="GO:0006952">
    <property type="term" value="P:defense response"/>
    <property type="evidence" value="ECO:0007669"/>
    <property type="project" value="UniProtKB-KW"/>
</dbReference>
<dbReference type="InterPro" id="IPR042197">
    <property type="entry name" value="Apaf_helical"/>
</dbReference>
<evidence type="ECO:0000259" key="8">
    <source>
        <dbReference type="Pfam" id="PF23559"/>
    </source>
</evidence>
<dbReference type="InterPro" id="IPR056789">
    <property type="entry name" value="LRR_R13L1-DRL21"/>
</dbReference>
<dbReference type="GO" id="GO:0043531">
    <property type="term" value="F:ADP binding"/>
    <property type="evidence" value="ECO:0007669"/>
    <property type="project" value="InterPro"/>
</dbReference>
<feature type="domain" description="Disease resistance N-terminal" evidence="7">
    <location>
        <begin position="5"/>
        <end position="91"/>
    </location>
</feature>
<dbReference type="InterPro" id="IPR036388">
    <property type="entry name" value="WH-like_DNA-bd_sf"/>
</dbReference>
<dbReference type="PANTHER" id="PTHR36766:SF45">
    <property type="entry name" value="NB-ARC DOMAIN-CONTAINING PROTEIN"/>
    <property type="match status" value="1"/>
</dbReference>
<evidence type="ECO:0000313" key="10">
    <source>
        <dbReference type="EMBL" id="JAV44943.1"/>
    </source>
</evidence>
<evidence type="ECO:0000256" key="5">
    <source>
        <dbReference type="ARBA" id="ARBA00022840"/>
    </source>
</evidence>
<keyword evidence="5" id="KW-0067">ATP-binding</keyword>
<dbReference type="GO" id="GO:0051707">
    <property type="term" value="P:response to other organism"/>
    <property type="evidence" value="ECO:0007669"/>
    <property type="project" value="UniProtKB-ARBA"/>
</dbReference>
<feature type="domain" description="NB-ARC" evidence="6">
    <location>
        <begin position="183"/>
        <end position="356"/>
    </location>
</feature>
<keyword evidence="1" id="KW-0433">Leucine-rich repeat</keyword>